<gene>
    <name evidence="1" type="ORF">L798_06834</name>
</gene>
<dbReference type="STRING" id="136037.A0A067RJ38"/>
<proteinExistence type="predicted"/>
<evidence type="ECO:0008006" key="3">
    <source>
        <dbReference type="Google" id="ProtNLM"/>
    </source>
</evidence>
<evidence type="ECO:0000313" key="2">
    <source>
        <dbReference type="Proteomes" id="UP000027135"/>
    </source>
</evidence>
<keyword evidence="2" id="KW-1185">Reference proteome</keyword>
<reference evidence="1 2" key="1">
    <citation type="journal article" date="2014" name="Nat. Commun.">
        <title>Molecular traces of alternative social organization in a termite genome.</title>
        <authorList>
            <person name="Terrapon N."/>
            <person name="Li C."/>
            <person name="Robertson H.M."/>
            <person name="Ji L."/>
            <person name="Meng X."/>
            <person name="Booth W."/>
            <person name="Chen Z."/>
            <person name="Childers C.P."/>
            <person name="Glastad K.M."/>
            <person name="Gokhale K."/>
            <person name="Gowin J."/>
            <person name="Gronenberg W."/>
            <person name="Hermansen R.A."/>
            <person name="Hu H."/>
            <person name="Hunt B.G."/>
            <person name="Huylmans A.K."/>
            <person name="Khalil S.M."/>
            <person name="Mitchell R.D."/>
            <person name="Munoz-Torres M.C."/>
            <person name="Mustard J.A."/>
            <person name="Pan H."/>
            <person name="Reese J.T."/>
            <person name="Scharf M.E."/>
            <person name="Sun F."/>
            <person name="Vogel H."/>
            <person name="Xiao J."/>
            <person name="Yang W."/>
            <person name="Yang Z."/>
            <person name="Yang Z."/>
            <person name="Zhou J."/>
            <person name="Zhu J."/>
            <person name="Brent C.S."/>
            <person name="Elsik C.G."/>
            <person name="Goodisman M.A."/>
            <person name="Liberles D.A."/>
            <person name="Roe R.M."/>
            <person name="Vargo E.L."/>
            <person name="Vilcinskas A."/>
            <person name="Wang J."/>
            <person name="Bornberg-Bauer E."/>
            <person name="Korb J."/>
            <person name="Zhang G."/>
            <person name="Liebig J."/>
        </authorList>
    </citation>
    <scope>NUCLEOTIDE SEQUENCE [LARGE SCALE GENOMIC DNA]</scope>
    <source>
        <tissue evidence="1">Whole organism</tissue>
    </source>
</reference>
<dbReference type="EMBL" id="KK852654">
    <property type="protein sequence ID" value="KDR19328.1"/>
    <property type="molecule type" value="Genomic_DNA"/>
</dbReference>
<dbReference type="AlphaFoldDB" id="A0A067RJ38"/>
<evidence type="ECO:0000313" key="1">
    <source>
        <dbReference type="EMBL" id="KDR19328.1"/>
    </source>
</evidence>
<sequence length="159" mass="17720">MATRVFMAVKTLFKKYPMASNAVVYGTLITGAEFTQQTITKKILVKDSHHEPIDKGSLSRYAIMGTLIYPNVLYICLRMGNLLRTTLELLHATLCWGWASILMSIMSGETFLCSNRKPKFNSLPLAVDPDAPQNPSGCVFILIVPVYPYKDLTVPTLCD</sequence>
<organism evidence="1 2">
    <name type="scientific">Zootermopsis nevadensis</name>
    <name type="common">Dampwood termite</name>
    <dbReference type="NCBI Taxonomy" id="136037"/>
    <lineage>
        <taxon>Eukaryota</taxon>
        <taxon>Metazoa</taxon>
        <taxon>Ecdysozoa</taxon>
        <taxon>Arthropoda</taxon>
        <taxon>Hexapoda</taxon>
        <taxon>Insecta</taxon>
        <taxon>Pterygota</taxon>
        <taxon>Neoptera</taxon>
        <taxon>Polyneoptera</taxon>
        <taxon>Dictyoptera</taxon>
        <taxon>Blattodea</taxon>
        <taxon>Blattoidea</taxon>
        <taxon>Termitoidae</taxon>
        <taxon>Termopsidae</taxon>
        <taxon>Zootermopsis</taxon>
    </lineage>
</organism>
<name>A0A067RJ38_ZOONE</name>
<protein>
    <recommendedName>
        <fullName evidence="3">Mpv17-like protein 2</fullName>
    </recommendedName>
</protein>
<accession>A0A067RJ38</accession>
<dbReference type="Proteomes" id="UP000027135">
    <property type="component" value="Unassembled WGS sequence"/>
</dbReference>
<dbReference type="InParanoid" id="A0A067RJ38"/>
<dbReference type="eggNOG" id="KOG1944">
    <property type="taxonomic scope" value="Eukaryota"/>
</dbReference>